<evidence type="ECO:0000256" key="5">
    <source>
        <dbReference type="ARBA" id="ARBA00038063"/>
    </source>
</evidence>
<dbReference type="Gene3D" id="3.40.50.1470">
    <property type="entry name" value="Peptidyl-tRNA hydrolase"/>
    <property type="match status" value="2"/>
</dbReference>
<evidence type="ECO:0000256" key="1">
    <source>
        <dbReference type="ARBA" id="ARBA00013260"/>
    </source>
</evidence>
<dbReference type="PANTHER" id="PTHR17224">
    <property type="entry name" value="PEPTIDYL-TRNA HYDROLASE"/>
    <property type="match status" value="1"/>
</dbReference>
<evidence type="ECO:0000256" key="3">
    <source>
        <dbReference type="ARBA" id="ARBA00022801"/>
    </source>
</evidence>
<comment type="similarity">
    <text evidence="5">Belongs to the PTH family.</text>
</comment>
<keyword evidence="4" id="KW-0694">RNA-binding</keyword>
<organism evidence="7 8">
    <name type="scientific">Funneliformis caledonium</name>
    <dbReference type="NCBI Taxonomy" id="1117310"/>
    <lineage>
        <taxon>Eukaryota</taxon>
        <taxon>Fungi</taxon>
        <taxon>Fungi incertae sedis</taxon>
        <taxon>Mucoromycota</taxon>
        <taxon>Glomeromycotina</taxon>
        <taxon>Glomeromycetes</taxon>
        <taxon>Glomerales</taxon>
        <taxon>Glomeraceae</taxon>
        <taxon>Funneliformis</taxon>
    </lineage>
</organism>
<feature type="region of interest" description="Disordered" evidence="6">
    <location>
        <begin position="93"/>
        <end position="132"/>
    </location>
</feature>
<evidence type="ECO:0000313" key="7">
    <source>
        <dbReference type="EMBL" id="CAG8491534.1"/>
    </source>
</evidence>
<dbReference type="PANTHER" id="PTHR17224:SF1">
    <property type="entry name" value="PEPTIDYL-TRNA HYDROLASE"/>
    <property type="match status" value="1"/>
</dbReference>
<evidence type="ECO:0000256" key="4">
    <source>
        <dbReference type="ARBA" id="ARBA00022884"/>
    </source>
</evidence>
<dbReference type="PROSITE" id="PS01196">
    <property type="entry name" value="PEPT_TRNA_HYDROL_2"/>
    <property type="match status" value="1"/>
</dbReference>
<gene>
    <name evidence="7" type="ORF">FCALED_LOCUS3239</name>
</gene>
<dbReference type="InterPro" id="IPR001328">
    <property type="entry name" value="Pept_tRNA_hydro"/>
</dbReference>
<dbReference type="Pfam" id="PF01195">
    <property type="entry name" value="Pept_tRNA_hydro"/>
    <property type="match status" value="1"/>
</dbReference>
<keyword evidence="8" id="KW-1185">Reference proteome</keyword>
<evidence type="ECO:0000313" key="8">
    <source>
        <dbReference type="Proteomes" id="UP000789570"/>
    </source>
</evidence>
<keyword evidence="2" id="KW-0820">tRNA-binding</keyword>
<dbReference type="InterPro" id="IPR018171">
    <property type="entry name" value="Pept_tRNA_hydro_CS"/>
</dbReference>
<evidence type="ECO:0000256" key="6">
    <source>
        <dbReference type="SAM" id="MobiDB-lite"/>
    </source>
</evidence>
<dbReference type="GO" id="GO:0000049">
    <property type="term" value="F:tRNA binding"/>
    <property type="evidence" value="ECO:0007669"/>
    <property type="project" value="UniProtKB-KW"/>
</dbReference>
<dbReference type="EMBL" id="CAJVPQ010000551">
    <property type="protein sequence ID" value="CAG8491534.1"/>
    <property type="molecule type" value="Genomic_DNA"/>
</dbReference>
<dbReference type="InterPro" id="IPR036416">
    <property type="entry name" value="Pept_tRNA_hydro_sf"/>
</dbReference>
<reference evidence="7" key="1">
    <citation type="submission" date="2021-06" db="EMBL/GenBank/DDBJ databases">
        <authorList>
            <person name="Kallberg Y."/>
            <person name="Tangrot J."/>
            <person name="Rosling A."/>
        </authorList>
    </citation>
    <scope>NUCLEOTIDE SEQUENCE</scope>
    <source>
        <strain evidence="7">UK204</strain>
    </source>
</reference>
<dbReference type="AlphaFoldDB" id="A0A9N8ZEB1"/>
<dbReference type="GO" id="GO:0004045">
    <property type="term" value="F:peptidyl-tRNA hydrolase activity"/>
    <property type="evidence" value="ECO:0007669"/>
    <property type="project" value="UniProtKB-EC"/>
</dbReference>
<dbReference type="SUPFAM" id="SSF53178">
    <property type="entry name" value="Peptidyl-tRNA hydrolase-like"/>
    <property type="match status" value="2"/>
</dbReference>
<protein>
    <recommendedName>
        <fullName evidence="1">peptidyl-tRNA hydrolase</fullName>
        <ecNumber evidence="1">3.1.1.29</ecNumber>
    </recommendedName>
</protein>
<sequence>MTSKRVLLVGLGNHTHPQTWHSIGMLLLDHIASQLNITWTKNKSIHAYITQPTTIYVDPTSLSGESDEDIKATINTTVQDDVFNNSNLLSMTDSSLLPESSKHPSPLSPPSSGLSDVTSSPKLQPKKSKPKPDLVPIELTLLKPMFLMNVSGKSVSKAARELQFSHSNMIIIHDDMQRELGKFSIKNGGSASGHNGIKSVIDHLKTDAFQRLRIGIGRPPNDDRSRDIVSDFVLSP</sequence>
<dbReference type="EC" id="3.1.1.29" evidence="1"/>
<name>A0A9N8ZEB1_9GLOM</name>
<evidence type="ECO:0000256" key="2">
    <source>
        <dbReference type="ARBA" id="ARBA00022555"/>
    </source>
</evidence>
<dbReference type="OrthoDB" id="1711136at2759"/>
<keyword evidence="3" id="KW-0378">Hydrolase</keyword>
<comment type="caution">
    <text evidence="7">The sequence shown here is derived from an EMBL/GenBank/DDBJ whole genome shotgun (WGS) entry which is preliminary data.</text>
</comment>
<accession>A0A9N8ZEB1</accession>
<dbReference type="Proteomes" id="UP000789570">
    <property type="component" value="Unassembled WGS sequence"/>
</dbReference>
<proteinExistence type="inferred from homology"/>
<feature type="compositionally biased region" description="Low complexity" evidence="6">
    <location>
        <begin position="94"/>
        <end position="123"/>
    </location>
</feature>
<dbReference type="NCBIfam" id="TIGR00447">
    <property type="entry name" value="pth"/>
    <property type="match status" value="1"/>
</dbReference>